<proteinExistence type="inferred from homology"/>
<dbReference type="EMBL" id="JACHMW010000001">
    <property type="protein sequence ID" value="MBB5849110.1"/>
    <property type="molecule type" value="Genomic_DNA"/>
</dbReference>
<keyword evidence="1 7" id="KW-0436">Ligase</keyword>
<reference evidence="10 11" key="1">
    <citation type="submission" date="2020-08" db="EMBL/GenBank/DDBJ databases">
        <title>Sequencing the genomes of 1000 actinobacteria strains.</title>
        <authorList>
            <person name="Klenk H.-P."/>
        </authorList>
    </citation>
    <scope>NUCLEOTIDE SEQUENCE [LARGE SCALE GENOMIC DNA]</scope>
    <source>
        <strain evidence="10 11">DSM 17945</strain>
    </source>
</reference>
<protein>
    <submittedName>
        <fullName evidence="10">Glutamyl-tRNA synthetase</fullName>
        <ecNumber evidence="10">6.1.1.17</ecNumber>
    </submittedName>
</protein>
<dbReference type="PANTHER" id="PTHR43311:SF1">
    <property type="entry name" value="GLUTAMYL-Q TRNA(ASP) SYNTHETASE"/>
    <property type="match status" value="1"/>
</dbReference>
<dbReference type="InterPro" id="IPR014729">
    <property type="entry name" value="Rossmann-like_a/b/a_fold"/>
</dbReference>
<dbReference type="PANTHER" id="PTHR43311">
    <property type="entry name" value="GLUTAMATE--TRNA LIGASE"/>
    <property type="match status" value="1"/>
</dbReference>
<evidence type="ECO:0000256" key="2">
    <source>
        <dbReference type="ARBA" id="ARBA00022723"/>
    </source>
</evidence>
<keyword evidence="2" id="KW-0479">Metal-binding</keyword>
<keyword evidence="5 7" id="KW-0067">ATP-binding</keyword>
<dbReference type="InterPro" id="IPR049940">
    <property type="entry name" value="GluQ/Sye"/>
</dbReference>
<evidence type="ECO:0000313" key="11">
    <source>
        <dbReference type="Proteomes" id="UP000567246"/>
    </source>
</evidence>
<dbReference type="InterPro" id="IPR000924">
    <property type="entry name" value="Glu/Gln-tRNA-synth"/>
</dbReference>
<dbReference type="InterPro" id="IPR020058">
    <property type="entry name" value="Glu/Gln-tRNA-synth_Ib_cat-dom"/>
</dbReference>
<organism evidence="10 11">
    <name type="scientific">Micrococcus endophyticus</name>
    <dbReference type="NCBI Taxonomy" id="455343"/>
    <lineage>
        <taxon>Bacteria</taxon>
        <taxon>Bacillati</taxon>
        <taxon>Actinomycetota</taxon>
        <taxon>Actinomycetes</taxon>
        <taxon>Micrococcales</taxon>
        <taxon>Micrococcaceae</taxon>
        <taxon>Micrococcus</taxon>
    </lineage>
</organism>
<keyword evidence="4" id="KW-0862">Zinc</keyword>
<evidence type="ECO:0000256" key="4">
    <source>
        <dbReference type="ARBA" id="ARBA00022833"/>
    </source>
</evidence>
<dbReference type="RefSeq" id="WP_184172514.1">
    <property type="nucleotide sequence ID" value="NZ_BAABAG010000013.1"/>
</dbReference>
<dbReference type="Gene3D" id="3.40.50.620">
    <property type="entry name" value="HUPs"/>
    <property type="match status" value="1"/>
</dbReference>
<dbReference type="Proteomes" id="UP000567246">
    <property type="component" value="Unassembled WGS sequence"/>
</dbReference>
<dbReference type="PRINTS" id="PR00987">
    <property type="entry name" value="TRNASYNTHGLU"/>
</dbReference>
<dbReference type="GO" id="GO:0005524">
    <property type="term" value="F:ATP binding"/>
    <property type="evidence" value="ECO:0007669"/>
    <property type="project" value="UniProtKB-KW"/>
</dbReference>
<sequence>MPAGRYAPSPTGALHLGNLRTAIVAWLAARATDRTFLLRVEDLDRVRAGAEAAQLAELAAVGLDWDAEPVRQSERTGLYDDAVAALRAAHGADAVYECFCSRKDIAEATSAPHPAPADDEGAPGPAGAAPLRPPGFYPGTCRGLTEAQRAERRRVRPAALRIDAARVAGLPEGEIPRAEAVDLLHGEVTGLVDDLVLRRNDGAYAYNLAVVVDDLAQGVDQVVRGDDLLDSAPRQRWLAAALCAARGEALPQTSYLHVPLVLNAEGRRLAKRDGAVTLEDLAAADPSWTPERVRDRLLSSLGLPPGPPADAVPAFARMLEDGSLPREPWVFDPAEFAGA</sequence>
<evidence type="ECO:0000256" key="7">
    <source>
        <dbReference type="RuleBase" id="RU363037"/>
    </source>
</evidence>
<dbReference type="SUPFAM" id="SSF52374">
    <property type="entry name" value="Nucleotidylyl transferase"/>
    <property type="match status" value="1"/>
</dbReference>
<dbReference type="EC" id="6.1.1.17" evidence="10"/>
<dbReference type="GO" id="GO:0006424">
    <property type="term" value="P:glutamyl-tRNA aminoacylation"/>
    <property type="evidence" value="ECO:0007669"/>
    <property type="project" value="TreeGrafter"/>
</dbReference>
<feature type="domain" description="Glutamyl/glutaminyl-tRNA synthetase class Ib catalytic" evidence="9">
    <location>
        <begin position="5"/>
        <end position="279"/>
    </location>
</feature>
<evidence type="ECO:0000256" key="1">
    <source>
        <dbReference type="ARBA" id="ARBA00022598"/>
    </source>
</evidence>
<accession>A0A7W9JJK8</accession>
<dbReference type="PROSITE" id="PS00178">
    <property type="entry name" value="AA_TRNA_LIGASE_I"/>
    <property type="match status" value="1"/>
</dbReference>
<keyword evidence="7" id="KW-0648">Protein biosynthesis</keyword>
<dbReference type="GO" id="GO:0004818">
    <property type="term" value="F:glutamate-tRNA ligase activity"/>
    <property type="evidence" value="ECO:0007669"/>
    <property type="project" value="UniProtKB-EC"/>
</dbReference>
<comment type="caution">
    <text evidence="10">The sequence shown here is derived from an EMBL/GenBank/DDBJ whole genome shotgun (WGS) entry which is preliminary data.</text>
</comment>
<dbReference type="NCBIfam" id="NF004315">
    <property type="entry name" value="PRK05710.1-4"/>
    <property type="match status" value="1"/>
</dbReference>
<evidence type="ECO:0000256" key="6">
    <source>
        <dbReference type="ARBA" id="ARBA00023146"/>
    </source>
</evidence>
<comment type="similarity">
    <text evidence="7">Belongs to the class-I aminoacyl-tRNA synthetase family.</text>
</comment>
<dbReference type="Pfam" id="PF00749">
    <property type="entry name" value="tRNA-synt_1c"/>
    <property type="match status" value="1"/>
</dbReference>
<keyword evidence="11" id="KW-1185">Reference proteome</keyword>
<dbReference type="AlphaFoldDB" id="A0A7W9JJK8"/>
<keyword evidence="6 7" id="KW-0030">Aminoacyl-tRNA synthetase</keyword>
<dbReference type="InterPro" id="IPR001412">
    <property type="entry name" value="aa-tRNA-synth_I_CS"/>
</dbReference>
<evidence type="ECO:0000256" key="8">
    <source>
        <dbReference type="SAM" id="MobiDB-lite"/>
    </source>
</evidence>
<evidence type="ECO:0000259" key="9">
    <source>
        <dbReference type="Pfam" id="PF00749"/>
    </source>
</evidence>
<gene>
    <name evidence="10" type="ORF">HDA33_001674</name>
</gene>
<name>A0A7W9JJK8_9MICC</name>
<dbReference type="GO" id="GO:0005829">
    <property type="term" value="C:cytosol"/>
    <property type="evidence" value="ECO:0007669"/>
    <property type="project" value="TreeGrafter"/>
</dbReference>
<keyword evidence="3 7" id="KW-0547">Nucleotide-binding</keyword>
<evidence type="ECO:0000256" key="3">
    <source>
        <dbReference type="ARBA" id="ARBA00022741"/>
    </source>
</evidence>
<evidence type="ECO:0000313" key="10">
    <source>
        <dbReference type="EMBL" id="MBB5849110.1"/>
    </source>
</evidence>
<evidence type="ECO:0000256" key="5">
    <source>
        <dbReference type="ARBA" id="ARBA00022840"/>
    </source>
</evidence>
<feature type="region of interest" description="Disordered" evidence="8">
    <location>
        <begin position="109"/>
        <end position="135"/>
    </location>
</feature>